<dbReference type="Pfam" id="PF24681">
    <property type="entry name" value="Kelch_KLHDC2_KLHL20_DRC7"/>
    <property type="match status" value="2"/>
</dbReference>
<accession>A0A9N9ICX7</accession>
<dbReference type="SUPFAM" id="SSF50965">
    <property type="entry name" value="Galactose oxidase, central domain"/>
    <property type="match status" value="1"/>
</dbReference>
<organism evidence="4 5">
    <name type="scientific">Funneliformis caledonium</name>
    <dbReference type="NCBI Taxonomy" id="1117310"/>
    <lineage>
        <taxon>Eukaryota</taxon>
        <taxon>Fungi</taxon>
        <taxon>Fungi incertae sedis</taxon>
        <taxon>Mucoromycota</taxon>
        <taxon>Glomeromycotina</taxon>
        <taxon>Glomeromycetes</taxon>
        <taxon>Glomerales</taxon>
        <taxon>Glomeraceae</taxon>
        <taxon>Funneliformis</taxon>
    </lineage>
</organism>
<comment type="caution">
    <text evidence="4">The sequence shown here is derived from an EMBL/GenBank/DDBJ whole genome shotgun (WGS) entry which is preliminary data.</text>
</comment>
<dbReference type="PANTHER" id="PTHR46093:SF18">
    <property type="entry name" value="FIBRONECTIN TYPE-III DOMAIN-CONTAINING PROTEIN"/>
    <property type="match status" value="1"/>
</dbReference>
<feature type="non-terminal residue" evidence="4">
    <location>
        <position position="1"/>
    </location>
</feature>
<keyword evidence="3" id="KW-1133">Transmembrane helix</keyword>
<evidence type="ECO:0000256" key="3">
    <source>
        <dbReference type="SAM" id="Phobius"/>
    </source>
</evidence>
<dbReference type="AlphaFoldDB" id="A0A9N9ICX7"/>
<keyword evidence="1" id="KW-0880">Kelch repeat</keyword>
<protein>
    <submittedName>
        <fullName evidence="4">6169_t:CDS:1</fullName>
    </submittedName>
</protein>
<evidence type="ECO:0000313" key="5">
    <source>
        <dbReference type="Proteomes" id="UP000789570"/>
    </source>
</evidence>
<dbReference type="OrthoDB" id="432528at2759"/>
<keyword evidence="2" id="KW-0677">Repeat</keyword>
<evidence type="ECO:0000256" key="2">
    <source>
        <dbReference type="ARBA" id="ARBA00022737"/>
    </source>
</evidence>
<keyword evidence="5" id="KW-1185">Reference proteome</keyword>
<keyword evidence="3" id="KW-0472">Membrane</keyword>
<feature type="transmembrane region" description="Helical" evidence="3">
    <location>
        <begin position="277"/>
        <end position="302"/>
    </location>
</feature>
<dbReference type="InterPro" id="IPR011043">
    <property type="entry name" value="Gal_Oxase/kelch_b-propeller"/>
</dbReference>
<proteinExistence type="predicted"/>
<dbReference type="Gene3D" id="2.120.10.80">
    <property type="entry name" value="Kelch-type beta propeller"/>
    <property type="match status" value="2"/>
</dbReference>
<reference evidence="4" key="1">
    <citation type="submission" date="2021-06" db="EMBL/GenBank/DDBJ databases">
        <authorList>
            <person name="Kallberg Y."/>
            <person name="Tangrot J."/>
            <person name="Rosling A."/>
        </authorList>
    </citation>
    <scope>NUCLEOTIDE SEQUENCE</scope>
    <source>
        <strain evidence="4">UK204</strain>
    </source>
</reference>
<keyword evidence="3" id="KW-0812">Transmembrane</keyword>
<gene>
    <name evidence="4" type="ORF">FCALED_LOCUS14970</name>
</gene>
<evidence type="ECO:0000256" key="1">
    <source>
        <dbReference type="ARBA" id="ARBA00022441"/>
    </source>
</evidence>
<dbReference type="EMBL" id="CAJVPQ010012234">
    <property type="protein sequence ID" value="CAG8730778.1"/>
    <property type="molecule type" value="Genomic_DNA"/>
</dbReference>
<dbReference type="PANTHER" id="PTHR46093">
    <property type="entry name" value="ACYL-COA-BINDING DOMAIN-CONTAINING PROTEIN 5"/>
    <property type="match status" value="1"/>
</dbReference>
<name>A0A9N9ICX7_9GLOM</name>
<evidence type="ECO:0000313" key="4">
    <source>
        <dbReference type="EMBL" id="CAG8730778.1"/>
    </source>
</evidence>
<sequence>NNATIEVGREFFYLDFSLPFNTQNLLWQDLTNINIIPTHAFAATVKGGVDNNTLIFYGGRNLTNAENMALVYMFDTQSNSWHIPSISGVSYTKRRSLSAFIDVNKKMYLFGGYLIGSNVFVNDMLILDTVNLSWGIGSSLNAPIPRINYGAVLLPSQEIIYLGLDDQQIIIFGGKNENNISITDSLYTLNLSTFRWKIPNVSGKLPTSRFYHKANVIGKYMVISFGSDYNSDLENNILLLDISNNEEYKWTTVFDPLLPSSSLSPLPSPIPTIIQSIPVMIGIIIGSLFCGSLLTIGFFLLYKHRQGQNNAELRIPGDNMNNERI</sequence>
<dbReference type="InterPro" id="IPR015915">
    <property type="entry name" value="Kelch-typ_b-propeller"/>
</dbReference>
<dbReference type="Proteomes" id="UP000789570">
    <property type="component" value="Unassembled WGS sequence"/>
</dbReference>